<evidence type="ECO:0000313" key="2">
    <source>
        <dbReference type="Proteomes" id="UP000036947"/>
    </source>
</evidence>
<accession>A0A0L0MWX4</accession>
<organism evidence="1 2">
    <name type="scientific">Tolypocladium ophioglossoides (strain CBS 100239)</name>
    <name type="common">Snaketongue truffleclub</name>
    <name type="synonym">Elaphocordyceps ophioglossoides</name>
    <dbReference type="NCBI Taxonomy" id="1163406"/>
    <lineage>
        <taxon>Eukaryota</taxon>
        <taxon>Fungi</taxon>
        <taxon>Dikarya</taxon>
        <taxon>Ascomycota</taxon>
        <taxon>Pezizomycotina</taxon>
        <taxon>Sordariomycetes</taxon>
        <taxon>Hypocreomycetidae</taxon>
        <taxon>Hypocreales</taxon>
        <taxon>Ophiocordycipitaceae</taxon>
        <taxon>Tolypocladium</taxon>
    </lineage>
</organism>
<dbReference type="AlphaFoldDB" id="A0A0L0MWX4"/>
<name>A0A0L0MWX4_TOLOC</name>
<dbReference type="EMBL" id="LFRF01000062">
    <property type="protein sequence ID" value="KND86289.1"/>
    <property type="molecule type" value="Genomic_DNA"/>
</dbReference>
<dbReference type="Proteomes" id="UP000036947">
    <property type="component" value="Unassembled WGS sequence"/>
</dbReference>
<evidence type="ECO:0000313" key="1">
    <source>
        <dbReference type="EMBL" id="KND86289.1"/>
    </source>
</evidence>
<comment type="caution">
    <text evidence="1">The sequence shown here is derived from an EMBL/GenBank/DDBJ whole genome shotgun (WGS) entry which is preliminary data.</text>
</comment>
<reference evidence="1 2" key="1">
    <citation type="journal article" date="2015" name="BMC Genomics">
        <title>The genome of the truffle-parasite Tolypocladium ophioglossoides and the evolution of antifungal peptaibiotics.</title>
        <authorList>
            <person name="Quandt C.A."/>
            <person name="Bushley K.E."/>
            <person name="Spatafora J.W."/>
        </authorList>
    </citation>
    <scope>NUCLEOTIDE SEQUENCE [LARGE SCALE GENOMIC DNA]</scope>
    <source>
        <strain evidence="1 2">CBS 100239</strain>
    </source>
</reference>
<protein>
    <submittedName>
        <fullName evidence="1">Uncharacterized protein</fullName>
    </submittedName>
</protein>
<proteinExistence type="predicted"/>
<gene>
    <name evidence="1" type="ORF">TOPH_09077</name>
</gene>
<sequence>MPLVTKGARGISQCENLVLHHRRYVTSAKARDMHRARVGGSNRVLDSPCVCLALVPVRAIGQFAELLPDAEVIRFSDTGWNLSVYAPPPMLQSAWLTQPRTPTCKAHRRAQRQALIPIVSRGRNLASDWPFFPPSTACNPSS</sequence>
<keyword evidence="2" id="KW-1185">Reference proteome</keyword>